<reference evidence="1 2" key="1">
    <citation type="submission" date="2019-06" db="EMBL/GenBank/DDBJ databases">
        <title>Whole genome shotgun sequence of Microbacterium liquefaciens NBRC 15037.</title>
        <authorList>
            <person name="Hosoyama A."/>
            <person name="Uohara A."/>
            <person name="Ohji S."/>
            <person name="Ichikawa N."/>
        </authorList>
    </citation>
    <scope>NUCLEOTIDE SEQUENCE [LARGE SCALE GENOMIC DNA]</scope>
    <source>
        <strain evidence="1 2">NBRC 15037</strain>
    </source>
</reference>
<organism evidence="1 2">
    <name type="scientific">Microbacterium maritypicum</name>
    <name type="common">Microbacterium liquefaciens</name>
    <dbReference type="NCBI Taxonomy" id="33918"/>
    <lineage>
        <taxon>Bacteria</taxon>
        <taxon>Bacillati</taxon>
        <taxon>Actinomycetota</taxon>
        <taxon>Actinomycetes</taxon>
        <taxon>Micrococcales</taxon>
        <taxon>Microbacteriaceae</taxon>
        <taxon>Microbacterium</taxon>
    </lineage>
</organism>
<gene>
    <name evidence="1" type="ORF">MLI01_29850</name>
</gene>
<sequence>MVISSDMAAADRLISRLNELDSVVDFTSTTSQLPQNVRDHALRGVAIQGLSTFELFVRERGLEWAAHMTNARIPATRLAGGTVSYSDRIVKTLPRRFQDLEDKDRHQLVGDLSQTLASFSTGSLVGHDLFFAWTGSNIQTSDIDEMVKLLGAERGWGDLTAIWKIVDPRFPGNTSAESTMRSFASLRHTMAHNADAPVDPISISAVTRSVRLIALLVDVCVSETIACVCRGEPIPSKVGSTITVRAIRRDGKNWPETAPGVQRARRRHADLETALTEALLQARKHRGEIAVAYDGYEIVDWRAAV</sequence>
<evidence type="ECO:0008006" key="3">
    <source>
        <dbReference type="Google" id="ProtNLM"/>
    </source>
</evidence>
<accession>A0A4Y4BCE3</accession>
<evidence type="ECO:0000313" key="1">
    <source>
        <dbReference type="EMBL" id="GEC76840.1"/>
    </source>
</evidence>
<dbReference type="AlphaFoldDB" id="A0A4Y4BCE3"/>
<dbReference type="Proteomes" id="UP000317410">
    <property type="component" value="Unassembled WGS sequence"/>
</dbReference>
<comment type="caution">
    <text evidence="1">The sequence shown here is derived from an EMBL/GenBank/DDBJ whole genome shotgun (WGS) entry which is preliminary data.</text>
</comment>
<protein>
    <recommendedName>
        <fullName evidence="3">RiboL-PSP-HEPN domain-containing protein</fullName>
    </recommendedName>
</protein>
<name>A0A4Y4BCE3_MICMQ</name>
<evidence type="ECO:0000313" key="2">
    <source>
        <dbReference type="Proteomes" id="UP000317410"/>
    </source>
</evidence>
<proteinExistence type="predicted"/>
<dbReference type="EMBL" id="BJNQ01000027">
    <property type="protein sequence ID" value="GEC76840.1"/>
    <property type="molecule type" value="Genomic_DNA"/>
</dbReference>